<keyword evidence="7" id="KW-0234">DNA repair</keyword>
<dbReference type="GO" id="GO:0003678">
    <property type="term" value="F:DNA helicase activity"/>
    <property type="evidence" value="ECO:0007669"/>
    <property type="project" value="InterPro"/>
</dbReference>
<dbReference type="SUPFAM" id="SSF52540">
    <property type="entry name" value="P-loop containing nucleoside triphosphate hydrolases"/>
    <property type="match status" value="2"/>
</dbReference>
<keyword evidence="6" id="KW-0238">DNA-binding</keyword>
<sequence>MTQVEALDILKTGANVFLTGEPGAGKTHTVNAYVKYLRECGIEPAITASTGIAATHIGGMTIHSWSGIGIKSALTNRDIDRISQNEYIGKRISRAHVLIIDEVSMLSPDTLSSVEAVCRAVRGKGGAFGGLQVVLVGDFFQLPPIVSRSFDENGEMVLFEDEETPRFAYHSSAWQRAEPLYCYLTEQHRQDDPEYLAILSAIRKNQFCEDHINHLTKRSVSKEMLPKNAPKLYSHNRNVDSMNEMMLAEVSGTPKVFEMETEGHERVVVTMKKSCLSPESLTLKVGASVMFTKNNPRAGFVNGTLGKVSGFEKVSGNPIVQIRDGRHIVATPMEWTLEENGKVHARLTQVPLRLAWAITVHKSQGMSLDEAVMDLSDVFEYGQGYVALSRVRRLNGLHLLGWNAKAFQVHPDVLTKDAIFRQSSEDACDTFEKMDLARRDAMHANFIKACDGKIPKSPKVQKLTKRHTVDVTHDLILEKIPLLDIVKRRGLTEGTIMSHIEHLIRQKRISPATDLLHLRPEPKRLSAALNVFKQIRDKDNEDSQGQVFLSPARSLLGPSYSFNELRLIRLFLE</sequence>
<organism evidence="10 11">
    <name type="scientific">Candidatus Vogelbacteria bacterium CG10_big_fil_rev_8_21_14_0_10_45_14</name>
    <dbReference type="NCBI Taxonomy" id="1975042"/>
    <lineage>
        <taxon>Bacteria</taxon>
        <taxon>Candidatus Vogeliibacteriota</taxon>
    </lineage>
</organism>
<evidence type="ECO:0000256" key="2">
    <source>
        <dbReference type="ARBA" id="ARBA00022763"/>
    </source>
</evidence>
<dbReference type="InterPro" id="IPR029491">
    <property type="entry name" value="Helicase_HTH"/>
</dbReference>
<keyword evidence="3" id="KW-0378">Hydrolase</keyword>
<dbReference type="Pfam" id="PF21530">
    <property type="entry name" value="Pif1_2B_dom"/>
    <property type="match status" value="1"/>
</dbReference>
<keyword evidence="8" id="KW-0413">Isomerase</keyword>
<comment type="caution">
    <text evidence="10">The sequence shown here is derived from an EMBL/GenBank/DDBJ whole genome shotgun (WGS) entry which is preliminary data.</text>
</comment>
<evidence type="ECO:0000256" key="3">
    <source>
        <dbReference type="ARBA" id="ARBA00022801"/>
    </source>
</evidence>
<proteinExistence type="predicted"/>
<dbReference type="GO" id="GO:0006281">
    <property type="term" value="P:DNA repair"/>
    <property type="evidence" value="ECO:0007669"/>
    <property type="project" value="InterPro"/>
</dbReference>
<keyword evidence="5" id="KW-0067">ATP-binding</keyword>
<evidence type="ECO:0000256" key="8">
    <source>
        <dbReference type="ARBA" id="ARBA00023235"/>
    </source>
</evidence>
<dbReference type="InterPro" id="IPR003593">
    <property type="entry name" value="AAA+_ATPase"/>
</dbReference>
<evidence type="ECO:0000313" key="11">
    <source>
        <dbReference type="Proteomes" id="UP000230833"/>
    </source>
</evidence>
<evidence type="ECO:0000256" key="6">
    <source>
        <dbReference type="ARBA" id="ARBA00023125"/>
    </source>
</evidence>
<dbReference type="SMART" id="SM00382">
    <property type="entry name" value="AAA"/>
    <property type="match status" value="1"/>
</dbReference>
<dbReference type="PANTHER" id="PTHR47642">
    <property type="entry name" value="ATP-DEPENDENT DNA HELICASE"/>
    <property type="match status" value="1"/>
</dbReference>
<dbReference type="EMBL" id="PCYL01000035">
    <property type="protein sequence ID" value="PIR46604.1"/>
    <property type="molecule type" value="Genomic_DNA"/>
</dbReference>
<dbReference type="InterPro" id="IPR051055">
    <property type="entry name" value="PIF1_helicase"/>
</dbReference>
<dbReference type="CDD" id="cd18809">
    <property type="entry name" value="SF1_C_RecD"/>
    <property type="match status" value="1"/>
</dbReference>
<dbReference type="Proteomes" id="UP000230833">
    <property type="component" value="Unassembled WGS sequence"/>
</dbReference>
<gene>
    <name evidence="10" type="ORF">COV07_03400</name>
</gene>
<feature type="domain" description="AAA+ ATPase" evidence="9">
    <location>
        <begin position="12"/>
        <end position="160"/>
    </location>
</feature>
<dbReference type="InterPro" id="IPR027417">
    <property type="entry name" value="P-loop_NTPase"/>
</dbReference>
<name>A0A2H0RKR7_9BACT</name>
<evidence type="ECO:0000256" key="5">
    <source>
        <dbReference type="ARBA" id="ARBA00022840"/>
    </source>
</evidence>
<dbReference type="Pfam" id="PF05970">
    <property type="entry name" value="PIF1"/>
    <property type="match status" value="1"/>
</dbReference>
<dbReference type="Gene3D" id="3.40.50.300">
    <property type="entry name" value="P-loop containing nucleotide triphosphate hydrolases"/>
    <property type="match status" value="1"/>
</dbReference>
<dbReference type="InterPro" id="IPR049163">
    <property type="entry name" value="Pif1-like_2B_dom"/>
</dbReference>
<keyword evidence="1" id="KW-0547">Nucleotide-binding</keyword>
<keyword evidence="2" id="KW-0227">DNA damage</keyword>
<accession>A0A2H0RKR7</accession>
<keyword evidence="4" id="KW-0347">Helicase</keyword>
<evidence type="ECO:0000313" key="10">
    <source>
        <dbReference type="EMBL" id="PIR46604.1"/>
    </source>
</evidence>
<dbReference type="PANTHER" id="PTHR47642:SF5">
    <property type="entry name" value="ATP-DEPENDENT DNA HELICASE"/>
    <property type="match status" value="1"/>
</dbReference>
<reference evidence="10 11" key="1">
    <citation type="submission" date="2017-09" db="EMBL/GenBank/DDBJ databases">
        <title>Depth-based differentiation of microbial function through sediment-hosted aquifers and enrichment of novel symbionts in the deep terrestrial subsurface.</title>
        <authorList>
            <person name="Probst A.J."/>
            <person name="Ladd B."/>
            <person name="Jarett J.K."/>
            <person name="Geller-Mcgrath D.E."/>
            <person name="Sieber C.M."/>
            <person name="Emerson J.B."/>
            <person name="Anantharaman K."/>
            <person name="Thomas B.C."/>
            <person name="Malmstrom R."/>
            <person name="Stieglmeier M."/>
            <person name="Klingl A."/>
            <person name="Woyke T."/>
            <person name="Ryan C.M."/>
            <person name="Banfield J.F."/>
        </authorList>
    </citation>
    <scope>NUCLEOTIDE SEQUENCE [LARGE SCALE GENOMIC DNA]</scope>
    <source>
        <strain evidence="10">CG10_big_fil_rev_8_21_14_0_10_45_14</strain>
    </source>
</reference>
<dbReference type="AlphaFoldDB" id="A0A2H0RKR7"/>
<dbReference type="Pfam" id="PF14493">
    <property type="entry name" value="HTH_40"/>
    <property type="match status" value="1"/>
</dbReference>
<dbReference type="GO" id="GO:0000723">
    <property type="term" value="P:telomere maintenance"/>
    <property type="evidence" value="ECO:0007669"/>
    <property type="project" value="InterPro"/>
</dbReference>
<dbReference type="InterPro" id="IPR010285">
    <property type="entry name" value="DNA_helicase_pif1-like_DEAD"/>
</dbReference>
<evidence type="ECO:0000256" key="4">
    <source>
        <dbReference type="ARBA" id="ARBA00022806"/>
    </source>
</evidence>
<evidence type="ECO:0000256" key="7">
    <source>
        <dbReference type="ARBA" id="ARBA00023204"/>
    </source>
</evidence>
<dbReference type="CDD" id="cd18037">
    <property type="entry name" value="DEXSc_Pif1_like"/>
    <property type="match status" value="1"/>
</dbReference>
<evidence type="ECO:0000259" key="9">
    <source>
        <dbReference type="SMART" id="SM00382"/>
    </source>
</evidence>
<evidence type="ECO:0000256" key="1">
    <source>
        <dbReference type="ARBA" id="ARBA00022741"/>
    </source>
</evidence>
<protein>
    <submittedName>
        <fullName evidence="10">AAA family ATPase</fullName>
    </submittedName>
</protein>